<reference evidence="9" key="3">
    <citation type="submission" date="2020-12" db="UniProtKB">
        <authorList>
            <consortium name="EnsemblPlants"/>
        </authorList>
    </citation>
    <scope>IDENTIFICATION</scope>
</reference>
<evidence type="ECO:0000256" key="1">
    <source>
        <dbReference type="ARBA" id="ARBA00001946"/>
    </source>
</evidence>
<evidence type="ECO:0000256" key="2">
    <source>
        <dbReference type="ARBA" id="ARBA00006220"/>
    </source>
</evidence>
<gene>
    <name evidence="8" type="ORF">PHYPA_004629</name>
</gene>
<proteinExistence type="inferred from homology"/>
<dbReference type="Gramene" id="Pp3c3_18660V3.1">
    <property type="protein sequence ID" value="Pp3c3_18660V3.1"/>
    <property type="gene ID" value="Pp3c3_18660"/>
</dbReference>
<evidence type="ECO:0000313" key="8">
    <source>
        <dbReference type="EMBL" id="PNR57635.1"/>
    </source>
</evidence>
<comment type="cofactor">
    <cofactor evidence="1">
        <name>Mg(2+)</name>
        <dbReference type="ChEBI" id="CHEBI:18420"/>
    </cofactor>
</comment>
<dbReference type="InterPro" id="IPR036649">
    <property type="entry name" value="Pyrophosphatase_sf"/>
</dbReference>
<dbReference type="EMBL" id="ABEU02000003">
    <property type="protein sequence ID" value="PNR57635.1"/>
    <property type="molecule type" value="Genomic_DNA"/>
</dbReference>
<organism evidence="8">
    <name type="scientific">Physcomitrium patens</name>
    <name type="common">Spreading-leaved earth moss</name>
    <name type="synonym">Physcomitrella patens</name>
    <dbReference type="NCBI Taxonomy" id="3218"/>
    <lineage>
        <taxon>Eukaryota</taxon>
        <taxon>Viridiplantae</taxon>
        <taxon>Streptophyta</taxon>
        <taxon>Embryophyta</taxon>
        <taxon>Bryophyta</taxon>
        <taxon>Bryophytina</taxon>
        <taxon>Bryopsida</taxon>
        <taxon>Funariidae</taxon>
        <taxon>Funariales</taxon>
        <taxon>Funariaceae</taxon>
        <taxon>Physcomitrium</taxon>
    </lineage>
</organism>
<keyword evidence="10" id="KW-1185">Reference proteome</keyword>
<dbReference type="EnsemblPlants" id="Pp3c3_18660V3.1">
    <property type="protein sequence ID" value="Pp3c3_18660V3.1"/>
    <property type="gene ID" value="Pp3c3_18660"/>
</dbReference>
<comment type="catalytic activity">
    <reaction evidence="7">
        <text>diphosphate + H2O = 2 phosphate + H(+)</text>
        <dbReference type="Rhea" id="RHEA:24576"/>
        <dbReference type="ChEBI" id="CHEBI:15377"/>
        <dbReference type="ChEBI" id="CHEBI:15378"/>
        <dbReference type="ChEBI" id="CHEBI:33019"/>
        <dbReference type="ChEBI" id="CHEBI:43474"/>
        <dbReference type="EC" id="3.6.1.1"/>
    </reaction>
</comment>
<dbReference type="GO" id="GO:0004427">
    <property type="term" value="F:inorganic diphosphate phosphatase activity"/>
    <property type="evidence" value="ECO:0007669"/>
    <property type="project" value="UniProtKB-EC"/>
</dbReference>
<evidence type="ECO:0000256" key="6">
    <source>
        <dbReference type="ARBA" id="ARBA00022842"/>
    </source>
</evidence>
<dbReference type="EC" id="3.6.1.1" evidence="3"/>
<keyword evidence="6" id="KW-0460">Magnesium</keyword>
<dbReference type="STRING" id="3218.A0A2K1KV08"/>
<reference evidence="8 10" key="1">
    <citation type="journal article" date="2008" name="Science">
        <title>The Physcomitrella genome reveals evolutionary insights into the conquest of land by plants.</title>
        <authorList>
            <person name="Rensing S."/>
            <person name="Lang D."/>
            <person name="Zimmer A."/>
            <person name="Terry A."/>
            <person name="Salamov A."/>
            <person name="Shapiro H."/>
            <person name="Nishiyama T."/>
            <person name="Perroud P.-F."/>
            <person name="Lindquist E."/>
            <person name="Kamisugi Y."/>
            <person name="Tanahashi T."/>
            <person name="Sakakibara K."/>
            <person name="Fujita T."/>
            <person name="Oishi K."/>
            <person name="Shin-I T."/>
            <person name="Kuroki Y."/>
            <person name="Toyoda A."/>
            <person name="Suzuki Y."/>
            <person name="Hashimoto A."/>
            <person name="Yamaguchi K."/>
            <person name="Sugano A."/>
            <person name="Kohara Y."/>
            <person name="Fujiyama A."/>
            <person name="Anterola A."/>
            <person name="Aoki S."/>
            <person name="Ashton N."/>
            <person name="Barbazuk W.B."/>
            <person name="Barker E."/>
            <person name="Bennetzen J."/>
            <person name="Bezanilla M."/>
            <person name="Blankenship R."/>
            <person name="Cho S.H."/>
            <person name="Dutcher S."/>
            <person name="Estelle M."/>
            <person name="Fawcett J.A."/>
            <person name="Gundlach H."/>
            <person name="Hanada K."/>
            <person name="Heyl A."/>
            <person name="Hicks K.A."/>
            <person name="Hugh J."/>
            <person name="Lohr M."/>
            <person name="Mayer K."/>
            <person name="Melkozernov A."/>
            <person name="Murata T."/>
            <person name="Nelson D."/>
            <person name="Pils B."/>
            <person name="Prigge M."/>
            <person name="Reiss B."/>
            <person name="Renner T."/>
            <person name="Rombauts S."/>
            <person name="Rushton P."/>
            <person name="Sanderfoot A."/>
            <person name="Schween G."/>
            <person name="Shiu S.-H."/>
            <person name="Stueber K."/>
            <person name="Theodoulou F.L."/>
            <person name="Tu H."/>
            <person name="Van de Peer Y."/>
            <person name="Verrier P.J."/>
            <person name="Waters E."/>
            <person name="Wood A."/>
            <person name="Yang L."/>
            <person name="Cove D."/>
            <person name="Cuming A."/>
            <person name="Hasebe M."/>
            <person name="Lucas S."/>
            <person name="Mishler D.B."/>
            <person name="Reski R."/>
            <person name="Grigoriev I."/>
            <person name="Quatrano R.S."/>
            <person name="Boore J.L."/>
        </authorList>
    </citation>
    <scope>NUCLEOTIDE SEQUENCE [LARGE SCALE GENOMIC DNA]</scope>
    <source>
        <strain evidence="9 10">cv. Gransden 2004</strain>
    </source>
</reference>
<dbReference type="GO" id="GO:0005737">
    <property type="term" value="C:cytoplasm"/>
    <property type="evidence" value="ECO:0007669"/>
    <property type="project" value="InterPro"/>
</dbReference>
<evidence type="ECO:0000256" key="3">
    <source>
        <dbReference type="ARBA" id="ARBA00012146"/>
    </source>
</evidence>
<dbReference type="Proteomes" id="UP000006727">
    <property type="component" value="Chromosome 3"/>
</dbReference>
<dbReference type="InParanoid" id="A0A2K1KV08"/>
<comment type="similarity">
    <text evidence="2">Belongs to the PPase family.</text>
</comment>
<evidence type="ECO:0000313" key="10">
    <source>
        <dbReference type="Proteomes" id="UP000006727"/>
    </source>
</evidence>
<evidence type="ECO:0000256" key="7">
    <source>
        <dbReference type="ARBA" id="ARBA00047820"/>
    </source>
</evidence>
<dbReference type="Pfam" id="PF00719">
    <property type="entry name" value="Pyrophosphatase"/>
    <property type="match status" value="1"/>
</dbReference>
<dbReference type="GO" id="GO:0000287">
    <property type="term" value="F:magnesium ion binding"/>
    <property type="evidence" value="ECO:0007669"/>
    <property type="project" value="InterPro"/>
</dbReference>
<dbReference type="AlphaFoldDB" id="A0A2K1KV08"/>
<name>A0A2K1KV08_PHYPA</name>
<evidence type="ECO:0000313" key="9">
    <source>
        <dbReference type="EnsemblPlants" id="Pp3c3_18660V3.1"/>
    </source>
</evidence>
<dbReference type="InterPro" id="IPR008162">
    <property type="entry name" value="Pyrophosphatase"/>
</dbReference>
<evidence type="ECO:0000256" key="4">
    <source>
        <dbReference type="ARBA" id="ARBA00022723"/>
    </source>
</evidence>
<dbReference type="SUPFAM" id="SSF50324">
    <property type="entry name" value="Inorganic pyrophosphatase"/>
    <property type="match status" value="1"/>
</dbReference>
<reference evidence="8 10" key="2">
    <citation type="journal article" date="2018" name="Plant J.">
        <title>The Physcomitrella patens chromosome-scale assembly reveals moss genome structure and evolution.</title>
        <authorList>
            <person name="Lang D."/>
            <person name="Ullrich K.K."/>
            <person name="Murat F."/>
            <person name="Fuchs J."/>
            <person name="Jenkins J."/>
            <person name="Haas F.B."/>
            <person name="Piednoel M."/>
            <person name="Gundlach H."/>
            <person name="Van Bel M."/>
            <person name="Meyberg R."/>
            <person name="Vives C."/>
            <person name="Morata J."/>
            <person name="Symeonidi A."/>
            <person name="Hiss M."/>
            <person name="Muchero W."/>
            <person name="Kamisugi Y."/>
            <person name="Saleh O."/>
            <person name="Blanc G."/>
            <person name="Decker E.L."/>
            <person name="van Gessel N."/>
            <person name="Grimwood J."/>
            <person name="Hayes R.D."/>
            <person name="Graham S.W."/>
            <person name="Gunter L.E."/>
            <person name="McDaniel S.F."/>
            <person name="Hoernstein S.N.W."/>
            <person name="Larsson A."/>
            <person name="Li F.W."/>
            <person name="Perroud P.F."/>
            <person name="Phillips J."/>
            <person name="Ranjan P."/>
            <person name="Rokshar D.S."/>
            <person name="Rothfels C.J."/>
            <person name="Schneider L."/>
            <person name="Shu S."/>
            <person name="Stevenson D.W."/>
            <person name="Thummler F."/>
            <person name="Tillich M."/>
            <person name="Villarreal Aguilar J.C."/>
            <person name="Widiez T."/>
            <person name="Wong G.K."/>
            <person name="Wymore A."/>
            <person name="Zhang Y."/>
            <person name="Zimmer A.D."/>
            <person name="Quatrano R.S."/>
            <person name="Mayer K.F.X."/>
            <person name="Goodstein D."/>
            <person name="Casacuberta J.M."/>
            <person name="Vandepoele K."/>
            <person name="Reski R."/>
            <person name="Cuming A.C."/>
            <person name="Tuskan G.A."/>
            <person name="Maumus F."/>
            <person name="Salse J."/>
            <person name="Schmutz J."/>
            <person name="Rensing S.A."/>
        </authorList>
    </citation>
    <scope>NUCLEOTIDE SEQUENCE [LARGE SCALE GENOMIC DNA]</scope>
    <source>
        <strain evidence="9 10">cv. Gransden 2004</strain>
    </source>
</reference>
<protein>
    <recommendedName>
        <fullName evidence="3">inorganic diphosphatase</fullName>
        <ecNumber evidence="3">3.6.1.1</ecNumber>
    </recommendedName>
</protein>
<dbReference type="GO" id="GO:0006796">
    <property type="term" value="P:phosphate-containing compound metabolic process"/>
    <property type="evidence" value="ECO:0007669"/>
    <property type="project" value="InterPro"/>
</dbReference>
<sequence length="103" mass="11884">MGGEAEVKNFFTLRSRRSCALYNLPKTCHDTIPLGSGILTPREPASLRRYCCRSKCKMSDTLYPHNYGFIPRTLCEYEDPMNVLVIMQVASFKRQLSLWHDHA</sequence>
<evidence type="ECO:0000256" key="5">
    <source>
        <dbReference type="ARBA" id="ARBA00022801"/>
    </source>
</evidence>
<keyword evidence="5" id="KW-0378">Hydrolase</keyword>
<keyword evidence="4" id="KW-0479">Metal-binding</keyword>
<dbReference type="Gene3D" id="3.90.80.10">
    <property type="entry name" value="Inorganic pyrophosphatase"/>
    <property type="match status" value="1"/>
</dbReference>
<accession>A0A2K1KV08</accession>